<organism evidence="5 6">
    <name type="scientific">Herbiconiux ginsengi</name>
    <dbReference type="NCBI Taxonomy" id="381665"/>
    <lineage>
        <taxon>Bacteria</taxon>
        <taxon>Bacillati</taxon>
        <taxon>Actinomycetota</taxon>
        <taxon>Actinomycetes</taxon>
        <taxon>Micrococcales</taxon>
        <taxon>Microbacteriaceae</taxon>
        <taxon>Herbiconiux</taxon>
    </lineage>
</organism>
<protein>
    <submittedName>
        <fullName evidence="5">Sensor histidine kinase inhibitor, KipI family</fullName>
    </submittedName>
</protein>
<evidence type="ECO:0000259" key="4">
    <source>
        <dbReference type="SMART" id="SM00796"/>
    </source>
</evidence>
<gene>
    <name evidence="5" type="ORF">SAMN05216554_2116</name>
</gene>
<dbReference type="SMART" id="SM00796">
    <property type="entry name" value="AHS1"/>
    <property type="match status" value="1"/>
</dbReference>
<dbReference type="SUPFAM" id="SSF50891">
    <property type="entry name" value="Cyclophilin-like"/>
    <property type="match status" value="1"/>
</dbReference>
<dbReference type="Proteomes" id="UP000198891">
    <property type="component" value="Unassembled WGS sequence"/>
</dbReference>
<evidence type="ECO:0000256" key="2">
    <source>
        <dbReference type="ARBA" id="ARBA00022801"/>
    </source>
</evidence>
<keyword evidence="6" id="KW-1185">Reference proteome</keyword>
<reference evidence="5 6" key="1">
    <citation type="submission" date="2016-10" db="EMBL/GenBank/DDBJ databases">
        <authorList>
            <person name="de Groot N.N."/>
        </authorList>
    </citation>
    <scope>NUCLEOTIDE SEQUENCE [LARGE SCALE GENOMIC DNA]</scope>
    <source>
        <strain evidence="5 6">CGMCC 4.3491</strain>
    </source>
</reference>
<dbReference type="Gene3D" id="2.40.100.10">
    <property type="entry name" value="Cyclophilin-like"/>
    <property type="match status" value="1"/>
</dbReference>
<dbReference type="AlphaFoldDB" id="A0A1H3PU40"/>
<sequence length="252" mass="26013">MTARLVTQPAGAGASRPALTVLPVGSAAVLVEPPDARNVVELYLRLRATAPAGVTDLVPAATTVLVGFEPGTQSRVAVVEWIRRVGAEEPRAAPEEVGASAGPLREADIGAGADAATRLAAEPERGAIVELPLRYDGPDLAVVAELTGASVDEVIGAHLEQVWTAAFIGFAPGFAYLAGEDDRLTVPRRVTPRAAVPAGSVALAAGYCGVYPRESPGGWHVIGHTAAVLWDAQRADPALLAPGTRVRFVREG</sequence>
<dbReference type="GO" id="GO:0016787">
    <property type="term" value="F:hydrolase activity"/>
    <property type="evidence" value="ECO:0007669"/>
    <property type="project" value="UniProtKB-KW"/>
</dbReference>
<dbReference type="GO" id="GO:0005524">
    <property type="term" value="F:ATP binding"/>
    <property type="evidence" value="ECO:0007669"/>
    <property type="project" value="UniProtKB-KW"/>
</dbReference>
<evidence type="ECO:0000256" key="1">
    <source>
        <dbReference type="ARBA" id="ARBA00022741"/>
    </source>
</evidence>
<evidence type="ECO:0000256" key="3">
    <source>
        <dbReference type="ARBA" id="ARBA00022840"/>
    </source>
</evidence>
<dbReference type="PANTHER" id="PTHR34698">
    <property type="entry name" value="5-OXOPROLINASE SUBUNIT B"/>
    <property type="match status" value="1"/>
</dbReference>
<dbReference type="Gene3D" id="3.30.1360.40">
    <property type="match status" value="1"/>
</dbReference>
<dbReference type="InterPro" id="IPR029000">
    <property type="entry name" value="Cyclophilin-like_dom_sf"/>
</dbReference>
<dbReference type="PANTHER" id="PTHR34698:SF2">
    <property type="entry name" value="5-OXOPROLINASE SUBUNIT B"/>
    <property type="match status" value="1"/>
</dbReference>
<evidence type="ECO:0000313" key="6">
    <source>
        <dbReference type="Proteomes" id="UP000198891"/>
    </source>
</evidence>
<dbReference type="EMBL" id="FNPZ01000002">
    <property type="protein sequence ID" value="SDZ04822.1"/>
    <property type="molecule type" value="Genomic_DNA"/>
</dbReference>
<keyword evidence="3" id="KW-0067">ATP-binding</keyword>
<evidence type="ECO:0000313" key="5">
    <source>
        <dbReference type="EMBL" id="SDZ04822.1"/>
    </source>
</evidence>
<proteinExistence type="predicted"/>
<dbReference type="Pfam" id="PF02682">
    <property type="entry name" value="CT_C_D"/>
    <property type="match status" value="1"/>
</dbReference>
<keyword evidence="2" id="KW-0378">Hydrolase</keyword>
<name>A0A1H3PU40_9MICO</name>
<feature type="domain" description="Carboxyltransferase" evidence="4">
    <location>
        <begin position="19"/>
        <end position="240"/>
    </location>
</feature>
<dbReference type="STRING" id="381665.SAMN05216554_2116"/>
<keyword evidence="1" id="KW-0547">Nucleotide-binding</keyword>
<accession>A0A1H3PU40</accession>
<dbReference type="RefSeq" id="WP_092552944.1">
    <property type="nucleotide sequence ID" value="NZ_FNPZ01000002.1"/>
</dbReference>
<dbReference type="SUPFAM" id="SSF160467">
    <property type="entry name" value="PH0987 N-terminal domain-like"/>
    <property type="match status" value="1"/>
</dbReference>
<dbReference type="InterPro" id="IPR003833">
    <property type="entry name" value="CT_C_D"/>
</dbReference>
<dbReference type="OrthoDB" id="9768696at2"/>
<dbReference type="InterPro" id="IPR010016">
    <property type="entry name" value="PxpB"/>
</dbReference>